<sequence length="446" mass="47227">MECGGSGGWVRGRCLGRGSTAAVHLASSPTGAGAGEGRSFAVKSAEAARAAPLRKECEILSSLCSPHVVSCFGSGVTAEADGRVLYNLFLEYVPGGSLAELAKRRGGLDERTISGYTRGILSGLAYLHSAGIVHCDLKGHNVLVVGAGEEEDDDGGVKLADFGCARRDSACGHQPGVVAGTPLFMAPEVARGVEQGPEADVWALGCTVIEMATGQPPWLDVADPIAAIHRIAFSADAPELPSHLSDGARDFLGKCLDRDPRKRLSAAELLDHPFVRCDKASLPPASISYHAKRKNSPKSVLDQDLWESWRSEDEEPEYQSPVYPSPESIAERLGRLSGVGVSPTQAAEETWEEEENSWVTVRNSAQGAGRGFAPSDSYDELPTKRGTLPEDGQACAVSDEGHMPAAATTEGSSLFGDWLLLIDEASSLSNSCTQFSTNDEFKLQDL</sequence>
<keyword evidence="4 5" id="KW-0067">ATP-binding</keyword>
<gene>
    <name evidence="8" type="ORF">SI8410_15019070</name>
</gene>
<dbReference type="AlphaFoldDB" id="A0A7I8LF13"/>
<dbReference type="PANTHER" id="PTHR48011">
    <property type="entry name" value="CCR4-NOT TRANSCRIPTIONAL COMPLEX SUBUNIT CAF120-RELATED"/>
    <property type="match status" value="1"/>
</dbReference>
<proteinExistence type="inferred from homology"/>
<accession>A0A7I8LF13</accession>
<comment type="similarity">
    <text evidence="6">Belongs to the protein kinase superfamily.</text>
</comment>
<keyword evidence="1" id="KW-0808">Transferase</keyword>
<dbReference type="InterPro" id="IPR011009">
    <property type="entry name" value="Kinase-like_dom_sf"/>
</dbReference>
<dbReference type="GO" id="GO:0007165">
    <property type="term" value="P:signal transduction"/>
    <property type="evidence" value="ECO:0007669"/>
    <property type="project" value="TreeGrafter"/>
</dbReference>
<dbReference type="GO" id="GO:0005524">
    <property type="term" value="F:ATP binding"/>
    <property type="evidence" value="ECO:0007669"/>
    <property type="project" value="UniProtKB-UniRule"/>
</dbReference>
<dbReference type="PROSITE" id="PS50011">
    <property type="entry name" value="PROTEIN_KINASE_DOM"/>
    <property type="match status" value="1"/>
</dbReference>
<keyword evidence="2 5" id="KW-0547">Nucleotide-binding</keyword>
<dbReference type="SUPFAM" id="SSF56112">
    <property type="entry name" value="Protein kinase-like (PK-like)"/>
    <property type="match status" value="1"/>
</dbReference>
<dbReference type="SMART" id="SM00220">
    <property type="entry name" value="S_TKc"/>
    <property type="match status" value="1"/>
</dbReference>
<evidence type="ECO:0000256" key="1">
    <source>
        <dbReference type="ARBA" id="ARBA00022679"/>
    </source>
</evidence>
<name>A0A7I8LF13_SPIIN</name>
<evidence type="ECO:0000256" key="3">
    <source>
        <dbReference type="ARBA" id="ARBA00022777"/>
    </source>
</evidence>
<dbReference type="PROSITE" id="PS00107">
    <property type="entry name" value="PROTEIN_KINASE_ATP"/>
    <property type="match status" value="1"/>
</dbReference>
<feature type="domain" description="Protein kinase" evidence="7">
    <location>
        <begin position="9"/>
        <end position="275"/>
    </location>
</feature>
<reference evidence="8" key="1">
    <citation type="submission" date="2020-02" db="EMBL/GenBank/DDBJ databases">
        <authorList>
            <person name="Scholz U."/>
            <person name="Mascher M."/>
            <person name="Fiebig A."/>
        </authorList>
    </citation>
    <scope>NUCLEOTIDE SEQUENCE</scope>
</reference>
<feature type="binding site" evidence="5">
    <location>
        <position position="43"/>
    </location>
    <ligand>
        <name>ATP</name>
        <dbReference type="ChEBI" id="CHEBI:30616"/>
    </ligand>
</feature>
<evidence type="ECO:0000259" key="7">
    <source>
        <dbReference type="PROSITE" id="PS50011"/>
    </source>
</evidence>
<dbReference type="InterPro" id="IPR008271">
    <property type="entry name" value="Ser/Thr_kinase_AS"/>
</dbReference>
<dbReference type="Pfam" id="PF00069">
    <property type="entry name" value="Pkinase"/>
    <property type="match status" value="1"/>
</dbReference>
<dbReference type="Proteomes" id="UP000663760">
    <property type="component" value="Chromosome 15"/>
</dbReference>
<evidence type="ECO:0000256" key="6">
    <source>
        <dbReference type="RuleBase" id="RU000304"/>
    </source>
</evidence>
<keyword evidence="9" id="KW-1185">Reference proteome</keyword>
<dbReference type="InterPro" id="IPR017441">
    <property type="entry name" value="Protein_kinase_ATP_BS"/>
</dbReference>
<dbReference type="EMBL" id="LR746278">
    <property type="protein sequence ID" value="CAA7408392.1"/>
    <property type="molecule type" value="Genomic_DNA"/>
</dbReference>
<evidence type="ECO:0000256" key="5">
    <source>
        <dbReference type="PROSITE-ProRule" id="PRU10141"/>
    </source>
</evidence>
<dbReference type="PANTHER" id="PTHR48011:SF4">
    <property type="entry name" value="MITOGEN-ACTIVATED PROTEIN KINASE KINASE KINASE 19"/>
    <property type="match status" value="1"/>
</dbReference>
<dbReference type="InterPro" id="IPR052751">
    <property type="entry name" value="Plant_MAPKKK"/>
</dbReference>
<evidence type="ECO:0000256" key="4">
    <source>
        <dbReference type="ARBA" id="ARBA00022840"/>
    </source>
</evidence>
<evidence type="ECO:0000256" key="2">
    <source>
        <dbReference type="ARBA" id="ARBA00022741"/>
    </source>
</evidence>
<dbReference type="Gene3D" id="1.10.510.10">
    <property type="entry name" value="Transferase(Phosphotransferase) domain 1"/>
    <property type="match status" value="1"/>
</dbReference>
<evidence type="ECO:0000313" key="9">
    <source>
        <dbReference type="Proteomes" id="UP000663760"/>
    </source>
</evidence>
<dbReference type="GO" id="GO:0004674">
    <property type="term" value="F:protein serine/threonine kinase activity"/>
    <property type="evidence" value="ECO:0007669"/>
    <property type="project" value="UniProtKB-KW"/>
</dbReference>
<dbReference type="CDD" id="cd06606">
    <property type="entry name" value="STKc_MAPKKK"/>
    <property type="match status" value="1"/>
</dbReference>
<dbReference type="PROSITE" id="PS00108">
    <property type="entry name" value="PROTEIN_KINASE_ST"/>
    <property type="match status" value="1"/>
</dbReference>
<keyword evidence="3" id="KW-0418">Kinase</keyword>
<dbReference type="OrthoDB" id="275301at2759"/>
<evidence type="ECO:0000313" key="8">
    <source>
        <dbReference type="EMBL" id="CAA7408392.1"/>
    </source>
</evidence>
<keyword evidence="6" id="KW-0723">Serine/threonine-protein kinase</keyword>
<protein>
    <recommendedName>
        <fullName evidence="7">Protein kinase domain-containing protein</fullName>
    </recommendedName>
</protein>
<organism evidence="8 9">
    <name type="scientific">Spirodela intermedia</name>
    <name type="common">Intermediate duckweed</name>
    <dbReference type="NCBI Taxonomy" id="51605"/>
    <lineage>
        <taxon>Eukaryota</taxon>
        <taxon>Viridiplantae</taxon>
        <taxon>Streptophyta</taxon>
        <taxon>Embryophyta</taxon>
        <taxon>Tracheophyta</taxon>
        <taxon>Spermatophyta</taxon>
        <taxon>Magnoliopsida</taxon>
        <taxon>Liliopsida</taxon>
        <taxon>Araceae</taxon>
        <taxon>Lemnoideae</taxon>
        <taxon>Spirodela</taxon>
    </lineage>
</organism>
<dbReference type="InterPro" id="IPR000719">
    <property type="entry name" value="Prot_kinase_dom"/>
</dbReference>